<evidence type="ECO:0000256" key="2">
    <source>
        <dbReference type="SAM" id="SignalP"/>
    </source>
</evidence>
<evidence type="ECO:0000313" key="3">
    <source>
        <dbReference type="EMBL" id="MBW78161.1"/>
    </source>
</evidence>
<proteinExistence type="predicted"/>
<name>A0A2M4DKT2_ANODA</name>
<feature type="chain" id="PRO_5014740341" evidence="2">
    <location>
        <begin position="21"/>
        <end position="264"/>
    </location>
</feature>
<feature type="region of interest" description="Disordered" evidence="1">
    <location>
        <begin position="46"/>
        <end position="79"/>
    </location>
</feature>
<feature type="compositionally biased region" description="Low complexity" evidence="1">
    <location>
        <begin position="69"/>
        <end position="79"/>
    </location>
</feature>
<accession>A0A2M4DKT2</accession>
<feature type="compositionally biased region" description="Acidic residues" evidence="1">
    <location>
        <begin position="46"/>
        <end position="68"/>
    </location>
</feature>
<organism evidence="3">
    <name type="scientific">Anopheles darlingi</name>
    <name type="common">Mosquito</name>
    <dbReference type="NCBI Taxonomy" id="43151"/>
    <lineage>
        <taxon>Eukaryota</taxon>
        <taxon>Metazoa</taxon>
        <taxon>Ecdysozoa</taxon>
        <taxon>Arthropoda</taxon>
        <taxon>Hexapoda</taxon>
        <taxon>Insecta</taxon>
        <taxon>Pterygota</taxon>
        <taxon>Neoptera</taxon>
        <taxon>Endopterygota</taxon>
        <taxon>Diptera</taxon>
        <taxon>Nematocera</taxon>
        <taxon>Culicoidea</taxon>
        <taxon>Culicidae</taxon>
        <taxon>Anophelinae</taxon>
        <taxon>Anopheles</taxon>
    </lineage>
</organism>
<sequence length="264" mass="28791">MPPPTVVLLLALLLLPLAPAAQLFRLILLLVSLILFVLLFSSVDEDEDDDEEEEDEDDDEDEDEDEDANNTGPPLLPPMLLTNCCTPPDDARSSVVPSSVTALLLCTFLPLSSLLPLSASVRFSVIVAKSDTSIEVLLFICDRSGILLPRSLSDECTITDTSCFPPPPLRWLLFWFCPPLPHVTTTEDDRSLLLPPLPTVARSERAEDSTFSVITSTACFHDRLSAEVACSVEATDEDARVSVASGRLGVELDFRLVSTLSDFS</sequence>
<protein>
    <submittedName>
        <fullName evidence="3">Putative secreted protein</fullName>
    </submittedName>
</protein>
<dbReference type="AlphaFoldDB" id="A0A2M4DKT2"/>
<dbReference type="EMBL" id="GGFL01013983">
    <property type="protein sequence ID" value="MBW78161.1"/>
    <property type="molecule type" value="Transcribed_RNA"/>
</dbReference>
<feature type="signal peptide" evidence="2">
    <location>
        <begin position="1"/>
        <end position="20"/>
    </location>
</feature>
<keyword evidence="2" id="KW-0732">Signal</keyword>
<reference evidence="3" key="1">
    <citation type="submission" date="2018-01" db="EMBL/GenBank/DDBJ databases">
        <title>An insight into the sialome of Amazonian anophelines.</title>
        <authorList>
            <person name="Ribeiro J.M."/>
            <person name="Scarpassa V."/>
            <person name="Calvo E."/>
        </authorList>
    </citation>
    <scope>NUCLEOTIDE SEQUENCE</scope>
</reference>
<evidence type="ECO:0000256" key="1">
    <source>
        <dbReference type="SAM" id="MobiDB-lite"/>
    </source>
</evidence>